<protein>
    <submittedName>
        <fullName evidence="2">Unannotated protein</fullName>
    </submittedName>
</protein>
<dbReference type="GO" id="GO:0006203">
    <property type="term" value="P:dGTP catabolic process"/>
    <property type="evidence" value="ECO:0007669"/>
    <property type="project" value="TreeGrafter"/>
</dbReference>
<evidence type="ECO:0000259" key="1">
    <source>
        <dbReference type="Pfam" id="PF03819"/>
    </source>
</evidence>
<dbReference type="PANTHER" id="PTHR30522:SF0">
    <property type="entry name" value="NUCLEOSIDE TRIPHOSPHATE PYROPHOSPHOHYDROLASE"/>
    <property type="match status" value="1"/>
</dbReference>
<feature type="domain" description="NTP pyrophosphohydrolase MazG-like" evidence="1">
    <location>
        <begin position="26"/>
        <end position="102"/>
    </location>
</feature>
<name>A0A6J7JVJ1_9ZZZZ</name>
<organism evidence="2">
    <name type="scientific">freshwater metagenome</name>
    <dbReference type="NCBI Taxonomy" id="449393"/>
    <lineage>
        <taxon>unclassified sequences</taxon>
        <taxon>metagenomes</taxon>
        <taxon>ecological metagenomes</taxon>
    </lineage>
</organism>
<dbReference type="AlphaFoldDB" id="A0A6J7JVJ1"/>
<dbReference type="InterPro" id="IPR048015">
    <property type="entry name" value="NTP-PPase_MazG-like_N"/>
</dbReference>
<reference evidence="2" key="1">
    <citation type="submission" date="2020-05" db="EMBL/GenBank/DDBJ databases">
        <authorList>
            <person name="Chiriac C."/>
            <person name="Salcher M."/>
            <person name="Ghai R."/>
            <person name="Kavagutti S V."/>
        </authorList>
    </citation>
    <scope>NUCLEOTIDE SEQUENCE</scope>
</reference>
<sequence>MTNLDNLIATAHKLRSPGGCPWDAEQTHESLVQYLLEETYELIDAIETKDAAMIREELGDVLYQVVFHSDLASSGSLGEKFDIQDVAAQMEAKMISRHPHVFGDADEKTAFKAETGADVMLNWDDHKKREKPERESVLDGVPKSMPALALANKVIGKAEKLGLLDQENAPLAIDSEEQLGTLLLTIVTIAKSAGFDSERALRTAVRDLMSDIRKFEVLEASDAGIIGSSE</sequence>
<dbReference type="CDD" id="cd11528">
    <property type="entry name" value="NTP-PPase_MazG_Nterm"/>
    <property type="match status" value="1"/>
</dbReference>
<dbReference type="FunFam" id="1.10.287.1080:FF:000001">
    <property type="entry name" value="Nucleoside triphosphate pyrophosphohydrolase"/>
    <property type="match status" value="1"/>
</dbReference>
<proteinExistence type="predicted"/>
<accession>A0A6J7JVJ1</accession>
<dbReference type="Pfam" id="PF03819">
    <property type="entry name" value="MazG"/>
    <property type="match status" value="1"/>
</dbReference>
<dbReference type="GO" id="GO:0047429">
    <property type="term" value="F:nucleoside triphosphate diphosphatase activity"/>
    <property type="evidence" value="ECO:0007669"/>
    <property type="project" value="TreeGrafter"/>
</dbReference>
<dbReference type="GO" id="GO:0006950">
    <property type="term" value="P:response to stress"/>
    <property type="evidence" value="ECO:0007669"/>
    <property type="project" value="UniProtKB-ARBA"/>
</dbReference>
<dbReference type="PANTHER" id="PTHR30522">
    <property type="entry name" value="NUCLEOSIDE TRIPHOSPHATE PYROPHOSPHOHYDROLASE"/>
    <property type="match status" value="1"/>
</dbReference>
<dbReference type="InterPro" id="IPR004518">
    <property type="entry name" value="MazG-like_dom"/>
</dbReference>
<dbReference type="GO" id="GO:0046076">
    <property type="term" value="P:dTTP catabolic process"/>
    <property type="evidence" value="ECO:0007669"/>
    <property type="project" value="TreeGrafter"/>
</dbReference>
<dbReference type="GO" id="GO:0046052">
    <property type="term" value="P:UTP catabolic process"/>
    <property type="evidence" value="ECO:0007669"/>
    <property type="project" value="TreeGrafter"/>
</dbReference>
<dbReference type="GO" id="GO:0046081">
    <property type="term" value="P:dUTP catabolic process"/>
    <property type="evidence" value="ECO:0007669"/>
    <property type="project" value="TreeGrafter"/>
</dbReference>
<evidence type="ECO:0000313" key="2">
    <source>
        <dbReference type="EMBL" id="CAB4947828.1"/>
    </source>
</evidence>
<dbReference type="InterPro" id="IPR011551">
    <property type="entry name" value="NTP_PyrPHydrolase_MazG"/>
</dbReference>
<dbReference type="GO" id="GO:0046047">
    <property type="term" value="P:TTP catabolic process"/>
    <property type="evidence" value="ECO:0007669"/>
    <property type="project" value="TreeGrafter"/>
</dbReference>
<dbReference type="SUPFAM" id="SSF101386">
    <property type="entry name" value="all-alpha NTP pyrophosphatases"/>
    <property type="match status" value="1"/>
</dbReference>
<dbReference type="GO" id="GO:0046061">
    <property type="term" value="P:dATP catabolic process"/>
    <property type="evidence" value="ECO:0007669"/>
    <property type="project" value="TreeGrafter"/>
</dbReference>
<dbReference type="Gene3D" id="1.10.287.1080">
    <property type="entry name" value="MazG-like"/>
    <property type="match status" value="2"/>
</dbReference>
<gene>
    <name evidence="2" type="ORF">UFOPK3837_00235</name>
</gene>
<dbReference type="NCBIfam" id="TIGR00444">
    <property type="entry name" value="mazG"/>
    <property type="match status" value="1"/>
</dbReference>
<dbReference type="EMBL" id="CAFBNO010000004">
    <property type="protein sequence ID" value="CAB4947828.1"/>
    <property type="molecule type" value="Genomic_DNA"/>
</dbReference>